<evidence type="ECO:0000313" key="2">
    <source>
        <dbReference type="EMBL" id="PIW14677.1"/>
    </source>
</evidence>
<dbReference type="Proteomes" id="UP000231019">
    <property type="component" value="Unassembled WGS sequence"/>
</dbReference>
<evidence type="ECO:0000313" key="3">
    <source>
        <dbReference type="Proteomes" id="UP000231019"/>
    </source>
</evidence>
<dbReference type="EMBL" id="PFFQ01000057">
    <property type="protein sequence ID" value="PIW14677.1"/>
    <property type="molecule type" value="Genomic_DNA"/>
</dbReference>
<feature type="transmembrane region" description="Helical" evidence="1">
    <location>
        <begin position="129"/>
        <end position="153"/>
    </location>
</feature>
<keyword evidence="1" id="KW-1133">Transmembrane helix</keyword>
<gene>
    <name evidence="2" type="ORF">COW36_20625</name>
</gene>
<reference evidence="2 3" key="1">
    <citation type="submission" date="2017-09" db="EMBL/GenBank/DDBJ databases">
        <title>Depth-based differentiation of microbial function through sediment-hosted aquifers and enrichment of novel symbionts in the deep terrestrial subsurface.</title>
        <authorList>
            <person name="Probst A.J."/>
            <person name="Ladd B."/>
            <person name="Jarett J.K."/>
            <person name="Geller-Mcgrath D.E."/>
            <person name="Sieber C.M."/>
            <person name="Emerson J.B."/>
            <person name="Anantharaman K."/>
            <person name="Thomas B.C."/>
            <person name="Malmstrom R."/>
            <person name="Stieglmeier M."/>
            <person name="Klingl A."/>
            <person name="Woyke T."/>
            <person name="Ryan C.M."/>
            <person name="Banfield J.F."/>
        </authorList>
    </citation>
    <scope>NUCLEOTIDE SEQUENCE [LARGE SCALE GENOMIC DNA]</scope>
    <source>
        <strain evidence="2">CG17_big_fil_post_rev_8_21_14_2_50_48_46</strain>
    </source>
</reference>
<proteinExistence type="predicted"/>
<accession>A0A2M7FZJ6</accession>
<feature type="transmembrane region" description="Helical" evidence="1">
    <location>
        <begin position="37"/>
        <end position="53"/>
    </location>
</feature>
<dbReference type="AlphaFoldDB" id="A0A2M7FZJ6"/>
<keyword evidence="1" id="KW-0472">Membrane</keyword>
<feature type="transmembrane region" description="Helical" evidence="1">
    <location>
        <begin position="232"/>
        <end position="254"/>
    </location>
</feature>
<organism evidence="2 3">
    <name type="scientific">bacterium (Candidatus Blackallbacteria) CG17_big_fil_post_rev_8_21_14_2_50_48_46</name>
    <dbReference type="NCBI Taxonomy" id="2014261"/>
    <lineage>
        <taxon>Bacteria</taxon>
        <taxon>Candidatus Blackallbacteria</taxon>
    </lineage>
</organism>
<evidence type="ECO:0008006" key="4">
    <source>
        <dbReference type="Google" id="ProtNLM"/>
    </source>
</evidence>
<evidence type="ECO:0000256" key="1">
    <source>
        <dbReference type="SAM" id="Phobius"/>
    </source>
</evidence>
<keyword evidence="1" id="KW-0812">Transmembrane</keyword>
<feature type="transmembrane region" description="Helical" evidence="1">
    <location>
        <begin position="84"/>
        <end position="117"/>
    </location>
</feature>
<comment type="caution">
    <text evidence="2">The sequence shown here is derived from an EMBL/GenBank/DDBJ whole genome shotgun (WGS) entry which is preliminary data.</text>
</comment>
<name>A0A2M7FZJ6_9BACT</name>
<feature type="transmembrane region" description="Helical" evidence="1">
    <location>
        <begin position="6"/>
        <end position="25"/>
    </location>
</feature>
<protein>
    <recommendedName>
        <fullName evidence="4">Prenyltransferase</fullName>
    </recommendedName>
</protein>
<sequence>MYPPVPSLLISLFSFYNLYFFVAVLRGESLGVNRASLAGAFTIFLFLLFLRISDELKDAESDKVLFPHRLVPSGQVLLSDLKLLMGLTIALMLGLNLFVTGALWAFLILFGFGLLMLNYFFLRGLISKSLLLALISHNPSVLLMNLYILAVYVAGHPNFHWRSEYLPLLLIFWLPGLAWELSRKLKAPQDENEYETYSRIFGYRLGAFLPMLVISLHYCLLMSFILRAAFSPWFVLGMTLAVVVVLSFFFLFILRPSSKTARLKPFMEGYMLINALGLLLELVVRRGLIWQIL</sequence>
<feature type="transmembrane region" description="Helical" evidence="1">
    <location>
        <begin position="165"/>
        <end position="182"/>
    </location>
</feature>
<feature type="transmembrane region" description="Helical" evidence="1">
    <location>
        <begin position="203"/>
        <end position="226"/>
    </location>
</feature>